<accession>A0A8J2M6R2</accession>
<protein>
    <recommendedName>
        <fullName evidence="3">DUF7753 domain-containing protein</fullName>
    </recommendedName>
</protein>
<dbReference type="OrthoDB" id="5782184at2759"/>
<proteinExistence type="predicted"/>
<keyword evidence="2" id="KW-0472">Membrane</keyword>
<comment type="caution">
    <text evidence="4">The sequence shown here is derived from an EMBL/GenBank/DDBJ whole genome shotgun (WGS) entry which is preliminary data.</text>
</comment>
<dbReference type="Pfam" id="PF24936">
    <property type="entry name" value="DUF7753"/>
    <property type="match status" value="1"/>
</dbReference>
<gene>
    <name evidence="4" type="ORF">CJOHNSTONI_LOCUS5104</name>
</gene>
<keyword evidence="1" id="KW-0732">Signal</keyword>
<keyword evidence="2" id="KW-0812">Transmembrane</keyword>
<evidence type="ECO:0000259" key="3">
    <source>
        <dbReference type="Pfam" id="PF24936"/>
    </source>
</evidence>
<evidence type="ECO:0000313" key="5">
    <source>
        <dbReference type="Proteomes" id="UP000746747"/>
    </source>
</evidence>
<evidence type="ECO:0000313" key="4">
    <source>
        <dbReference type="EMBL" id="CAG9535022.1"/>
    </source>
</evidence>
<organism evidence="4 5">
    <name type="scientific">Cercopithifilaria johnstoni</name>
    <dbReference type="NCBI Taxonomy" id="2874296"/>
    <lineage>
        <taxon>Eukaryota</taxon>
        <taxon>Metazoa</taxon>
        <taxon>Ecdysozoa</taxon>
        <taxon>Nematoda</taxon>
        <taxon>Chromadorea</taxon>
        <taxon>Rhabditida</taxon>
        <taxon>Spirurina</taxon>
        <taxon>Spiruromorpha</taxon>
        <taxon>Filarioidea</taxon>
        <taxon>Onchocercidae</taxon>
        <taxon>Cercopithifilaria</taxon>
    </lineage>
</organism>
<dbReference type="EMBL" id="CAKAEH010001348">
    <property type="protein sequence ID" value="CAG9535022.1"/>
    <property type="molecule type" value="Genomic_DNA"/>
</dbReference>
<dbReference type="InterPro" id="IPR036846">
    <property type="entry name" value="GM2-AP_sf"/>
</dbReference>
<reference evidence="4" key="1">
    <citation type="submission" date="2021-09" db="EMBL/GenBank/DDBJ databases">
        <authorList>
            <consortium name="Pathogen Informatics"/>
        </authorList>
    </citation>
    <scope>NUCLEOTIDE SEQUENCE</scope>
</reference>
<feature type="domain" description="DUF7753" evidence="3">
    <location>
        <begin position="282"/>
        <end position="344"/>
    </location>
</feature>
<dbReference type="InterPro" id="IPR056655">
    <property type="entry name" value="DUF7753"/>
</dbReference>
<dbReference type="SUPFAM" id="SSF63707">
    <property type="entry name" value="Ganglioside M2 (gm2) activator"/>
    <property type="match status" value="1"/>
</dbReference>
<evidence type="ECO:0000256" key="2">
    <source>
        <dbReference type="SAM" id="Phobius"/>
    </source>
</evidence>
<dbReference type="Proteomes" id="UP000746747">
    <property type="component" value="Unassembled WGS sequence"/>
</dbReference>
<evidence type="ECO:0000256" key="1">
    <source>
        <dbReference type="ARBA" id="ARBA00022729"/>
    </source>
</evidence>
<feature type="transmembrane region" description="Helical" evidence="2">
    <location>
        <begin position="15"/>
        <end position="39"/>
    </location>
</feature>
<keyword evidence="2" id="KW-1133">Transmembrane helix</keyword>
<keyword evidence="5" id="KW-1185">Reference proteome</keyword>
<name>A0A8J2M6R2_9BILA</name>
<dbReference type="AlphaFoldDB" id="A0A8J2M6R2"/>
<sequence>MLLLSTSLSSSSSSMLSSILLISSISLQIIITTTVWLLLPFFPHHFILFVSGQQQIDCDILNPKCQERYRQMMHTATLKSKTSQCLQRDIWLIPGKADISCSRPRAKKILEVDPRQVVIYPKIIKLPGCFNVEIKNIRVLDNHDAIGNSFFAKIEYQWWNVKDFANLKCQNASSNGCGGYGNNCYYCDICESLHHLQEENGKSAFTDQLKGINCPKYPGFYTFRKEFCFNDWSIFDINGDCQFDFFQGDKFSDYRSALSSLQQVGYGTVVAKLRLAANATGEVAKRKRIKEELIEETIRKDLEERGRTSNIGNEQFEKFRLWYTNYRKDTWHREEYLPWLLYENEISCIRLTFDICERIPKRSPFTGQLTCF</sequence>